<dbReference type="GO" id="GO:0030170">
    <property type="term" value="F:pyridoxal phosphate binding"/>
    <property type="evidence" value="ECO:0007669"/>
    <property type="project" value="InterPro"/>
</dbReference>
<keyword evidence="3" id="KW-0032">Aminotransferase</keyword>
<evidence type="ECO:0000256" key="9">
    <source>
        <dbReference type="ARBA" id="ARBA00080525"/>
    </source>
</evidence>
<evidence type="ECO:0000256" key="8">
    <source>
        <dbReference type="ARBA" id="ARBA00078532"/>
    </source>
</evidence>
<evidence type="ECO:0000256" key="6">
    <source>
        <dbReference type="ARBA" id="ARBA00025785"/>
    </source>
</evidence>
<protein>
    <recommendedName>
        <fullName evidence="7">Glutamate pyruvate transaminase</fullName>
    </recommendedName>
    <alternativeName>
        <fullName evidence="8">Glutamic--alanine transaminase</fullName>
    </alternativeName>
    <alternativeName>
        <fullName evidence="9">Glutamic--pyruvic transaminase</fullName>
    </alternativeName>
</protein>
<comment type="cofactor">
    <cofactor evidence="1">
        <name>pyridoxal 5'-phosphate</name>
        <dbReference type="ChEBI" id="CHEBI:597326"/>
    </cofactor>
</comment>
<dbReference type="FunFam" id="3.90.1150.10:FF:000010">
    <property type="entry name" value="Alanine aminotransferase 2"/>
    <property type="match status" value="1"/>
</dbReference>
<comment type="similarity">
    <text evidence="6">Belongs to the class-I pyridoxal-phosphate-dependent aminotransferase family. Alanine aminotransferase subfamily.</text>
</comment>
<dbReference type="InterPro" id="IPR045088">
    <property type="entry name" value="ALAT1/2-like"/>
</dbReference>
<dbReference type="PANTHER" id="PTHR11751:SF29">
    <property type="entry name" value="ALANINE TRANSAMINASE"/>
    <property type="match status" value="1"/>
</dbReference>
<name>A0A5B0SDE2_PUCGR</name>
<dbReference type="PANTHER" id="PTHR11751">
    <property type="entry name" value="ALANINE AMINOTRANSFERASE"/>
    <property type="match status" value="1"/>
</dbReference>
<dbReference type="InterPro" id="IPR004839">
    <property type="entry name" value="Aminotransferase_I/II_large"/>
</dbReference>
<evidence type="ECO:0000256" key="7">
    <source>
        <dbReference type="ARBA" id="ARBA00077894"/>
    </source>
</evidence>
<dbReference type="GO" id="GO:0042853">
    <property type="term" value="P:L-alanine catabolic process"/>
    <property type="evidence" value="ECO:0007669"/>
    <property type="project" value="UniProtKB-UniPathway"/>
</dbReference>
<evidence type="ECO:0000256" key="2">
    <source>
        <dbReference type="ARBA" id="ARBA00011738"/>
    </source>
</evidence>
<dbReference type="InterPro" id="IPR015422">
    <property type="entry name" value="PyrdxlP-dep_Trfase_small"/>
</dbReference>
<evidence type="ECO:0000256" key="1">
    <source>
        <dbReference type="ARBA" id="ARBA00001933"/>
    </source>
</evidence>
<gene>
    <name evidence="11" type="ORF">PGTUg99_033900</name>
</gene>
<sequence length="558" mass="61641">MPRPSPRSPGKDFWCQAFDQPHSERSMSMIVNWSKQLISSTATATATVTATAISRRTTTIRTINSRYSTTTRSSHNRTMISVSDLNPAIIQAQYAVRGRIALRAEQLRATLQADPDAKNQLGFDSIINCNIGNPQQLGQKPITFYRQVACLTEYPELMDAPEASKLFPKDVVDRARSLLDSIGSVGAYSHSMGVPIIRQHIAQFIQKRDGFPADPETIYLTAGASAGVSNIMQLLLSKETDGVMIPIPQYPLYTAALALNSARAVEYYLSEADDWAPNLAGLEEVIRKAQEEDQTKVRAMVVISPGNPVGNCLSQESMEAIVRFCFKHKILLLADEVYQTNIFEPEQRPFVSFKKVVRGMEESIASGQGLISFHSISKGQTGECGRRGGYFELVNIPKEVQEQVYKMASIQLCPPLAGQIGVDLQVKPPLPGDESYPLFKSEVDSIAQALADRSKTLADSFNRLDGLSCRKAQGAMYLFPKLELPTKAHQAAEQAGLPVDEFYCMELLNQTGICIIPGSGFGQEPGTFHFRTTFLAPQVDDYVARFKQFHSAFLKTYS</sequence>
<comment type="caution">
    <text evidence="11">The sequence shown here is derived from an EMBL/GenBank/DDBJ whole genome shotgun (WGS) entry which is preliminary data.</text>
</comment>
<evidence type="ECO:0000256" key="5">
    <source>
        <dbReference type="ARBA" id="ARBA00022898"/>
    </source>
</evidence>
<feature type="domain" description="Aminotransferase class I/classII large" evidence="10">
    <location>
        <begin position="167"/>
        <end position="538"/>
    </location>
</feature>
<accession>A0A5B0SDE2</accession>
<dbReference type="EMBL" id="VDEP01000036">
    <property type="protein sequence ID" value="KAA1136161.1"/>
    <property type="molecule type" value="Genomic_DNA"/>
</dbReference>
<organism evidence="11 12">
    <name type="scientific">Puccinia graminis f. sp. tritici</name>
    <dbReference type="NCBI Taxonomy" id="56615"/>
    <lineage>
        <taxon>Eukaryota</taxon>
        <taxon>Fungi</taxon>
        <taxon>Dikarya</taxon>
        <taxon>Basidiomycota</taxon>
        <taxon>Pucciniomycotina</taxon>
        <taxon>Pucciniomycetes</taxon>
        <taxon>Pucciniales</taxon>
        <taxon>Pucciniaceae</taxon>
        <taxon>Puccinia</taxon>
    </lineage>
</organism>
<dbReference type="GO" id="GO:0008483">
    <property type="term" value="F:transaminase activity"/>
    <property type="evidence" value="ECO:0007669"/>
    <property type="project" value="UniProtKB-KW"/>
</dbReference>
<evidence type="ECO:0000259" key="10">
    <source>
        <dbReference type="Pfam" id="PF00155"/>
    </source>
</evidence>
<reference evidence="11 12" key="1">
    <citation type="submission" date="2019-05" db="EMBL/GenBank/DDBJ databases">
        <title>Emergence of the Ug99 lineage of the wheat stem rust pathogen through somatic hybridization.</title>
        <authorList>
            <person name="Li F."/>
            <person name="Upadhyaya N.M."/>
            <person name="Sperschneider J."/>
            <person name="Matny O."/>
            <person name="Nguyen-Phuc H."/>
            <person name="Mago R."/>
            <person name="Raley C."/>
            <person name="Miller M.E."/>
            <person name="Silverstein K.A.T."/>
            <person name="Henningsen E."/>
            <person name="Hirsch C.D."/>
            <person name="Visser B."/>
            <person name="Pretorius Z.A."/>
            <person name="Steffenson B.J."/>
            <person name="Schwessinger B."/>
            <person name="Dodds P.N."/>
            <person name="Figueroa M."/>
        </authorList>
    </citation>
    <scope>NUCLEOTIDE SEQUENCE [LARGE SCALE GENOMIC DNA]</scope>
    <source>
        <strain evidence="11 12">Ug99</strain>
    </source>
</reference>
<keyword evidence="5" id="KW-0663">Pyridoxal phosphate</keyword>
<dbReference type="SUPFAM" id="SSF53383">
    <property type="entry name" value="PLP-dependent transferases"/>
    <property type="match status" value="1"/>
</dbReference>
<keyword evidence="4" id="KW-0808">Transferase</keyword>
<evidence type="ECO:0000256" key="3">
    <source>
        <dbReference type="ARBA" id="ARBA00022576"/>
    </source>
</evidence>
<dbReference type="InterPro" id="IPR015424">
    <property type="entry name" value="PyrdxlP-dep_Trfase"/>
</dbReference>
<dbReference type="Gene3D" id="3.40.640.10">
    <property type="entry name" value="Type I PLP-dependent aspartate aminotransferase-like (Major domain)"/>
    <property type="match status" value="1"/>
</dbReference>
<dbReference type="Gene3D" id="1.10.287.1970">
    <property type="match status" value="1"/>
</dbReference>
<dbReference type="CDD" id="cd00609">
    <property type="entry name" value="AAT_like"/>
    <property type="match status" value="1"/>
</dbReference>
<evidence type="ECO:0000256" key="4">
    <source>
        <dbReference type="ARBA" id="ARBA00022679"/>
    </source>
</evidence>
<dbReference type="FunFam" id="1.10.287.1970:FF:000001">
    <property type="entry name" value="Alanine aminotransferase 2"/>
    <property type="match status" value="1"/>
</dbReference>
<evidence type="ECO:0000313" key="12">
    <source>
        <dbReference type="Proteomes" id="UP000325313"/>
    </source>
</evidence>
<dbReference type="FunFam" id="3.40.640.10:FF:000012">
    <property type="entry name" value="alanine aminotransferase 2"/>
    <property type="match status" value="1"/>
</dbReference>
<dbReference type="Proteomes" id="UP000325313">
    <property type="component" value="Unassembled WGS sequence"/>
</dbReference>
<dbReference type="InterPro" id="IPR015421">
    <property type="entry name" value="PyrdxlP-dep_Trfase_major"/>
</dbReference>
<dbReference type="Gene3D" id="3.90.1150.10">
    <property type="entry name" value="Aspartate Aminotransferase, domain 1"/>
    <property type="match status" value="1"/>
</dbReference>
<proteinExistence type="inferred from homology"/>
<evidence type="ECO:0000313" key="11">
    <source>
        <dbReference type="EMBL" id="KAA1136161.1"/>
    </source>
</evidence>
<dbReference type="Pfam" id="PF00155">
    <property type="entry name" value="Aminotran_1_2"/>
    <property type="match status" value="1"/>
</dbReference>
<dbReference type="UniPathway" id="UPA00528">
    <property type="reaction ID" value="UER00586"/>
</dbReference>
<dbReference type="AlphaFoldDB" id="A0A5B0SDE2"/>
<comment type="subunit">
    <text evidence="2">Homodimer.</text>
</comment>